<sequence length="263" mass="30783">MFQVLADGICRKRGGAIQCVWKESQTEPIHSVHLTLFFLFHIDPLTMFSRTPLIVFPVNSMLFNTSNSQSEDENSSKRLQIHNHAKYLLRETSDFIENFAKVHGEKRPRLPIFFVKSFNYLKKEAKKINFEDSFLNFLPNGIEMQLLTKYGPSEDFPKFVENGFLEDKKQTIVNDVAQFYTDIIQYVKDTYSVSKQIPVFPYSYFMTLKTFQQRIGENSKINKRIVDEIPEQVQLGLKMYMGEVIENDFVDNCTDKYDENTCL</sequence>
<accession>A0A1I7UNI0</accession>
<dbReference type="PANTHER" id="PTHR39374">
    <property type="entry name" value="PROTEIN CBG12861"/>
    <property type="match status" value="1"/>
</dbReference>
<proteinExistence type="predicted"/>
<dbReference type="WBParaSite" id="Csp11.Scaffold630.g17752.t1">
    <property type="protein sequence ID" value="Csp11.Scaffold630.g17752.t1"/>
    <property type="gene ID" value="Csp11.Scaffold630.g17752"/>
</dbReference>
<dbReference type="Proteomes" id="UP000095282">
    <property type="component" value="Unplaced"/>
</dbReference>
<organism evidence="1 2">
    <name type="scientific">Caenorhabditis tropicalis</name>
    <dbReference type="NCBI Taxonomy" id="1561998"/>
    <lineage>
        <taxon>Eukaryota</taxon>
        <taxon>Metazoa</taxon>
        <taxon>Ecdysozoa</taxon>
        <taxon>Nematoda</taxon>
        <taxon>Chromadorea</taxon>
        <taxon>Rhabditida</taxon>
        <taxon>Rhabditina</taxon>
        <taxon>Rhabditomorpha</taxon>
        <taxon>Rhabditoidea</taxon>
        <taxon>Rhabditidae</taxon>
        <taxon>Peloderinae</taxon>
        <taxon>Caenorhabditis</taxon>
    </lineage>
</organism>
<protein>
    <submittedName>
        <fullName evidence="2">NR LBD domain-containing protein</fullName>
    </submittedName>
</protein>
<evidence type="ECO:0000313" key="1">
    <source>
        <dbReference type="Proteomes" id="UP000095282"/>
    </source>
</evidence>
<reference evidence="2" key="1">
    <citation type="submission" date="2016-11" db="UniProtKB">
        <authorList>
            <consortium name="WormBaseParasite"/>
        </authorList>
    </citation>
    <scope>IDENTIFICATION</scope>
</reference>
<dbReference type="AlphaFoldDB" id="A0A1I7UNI0"/>
<dbReference type="PANTHER" id="PTHR39374:SF1">
    <property type="entry name" value="NR LBD DOMAIN-CONTAINING PROTEIN"/>
    <property type="match status" value="1"/>
</dbReference>
<dbReference type="eggNOG" id="ENOG502TIYI">
    <property type="taxonomic scope" value="Eukaryota"/>
</dbReference>
<keyword evidence="1" id="KW-1185">Reference proteome</keyword>
<name>A0A1I7UNI0_9PELO</name>
<evidence type="ECO:0000313" key="2">
    <source>
        <dbReference type="WBParaSite" id="Csp11.Scaffold630.g17752.t1"/>
    </source>
</evidence>